<evidence type="ECO:0000313" key="4">
    <source>
        <dbReference type="Proteomes" id="UP000015101"/>
    </source>
</evidence>
<dbReference type="Proteomes" id="UP000015101">
    <property type="component" value="Unassembled WGS sequence"/>
</dbReference>
<dbReference type="AlphaFoldDB" id="T1EN51"/>
<dbReference type="EMBL" id="KB095811">
    <property type="protein sequence ID" value="ESO12230.1"/>
    <property type="molecule type" value="Genomic_DNA"/>
</dbReference>
<feature type="signal peptide" evidence="1">
    <location>
        <begin position="1"/>
        <end position="23"/>
    </location>
</feature>
<dbReference type="KEGG" id="hro:HELRODRAFT_158699"/>
<name>T1EN51_HELRO</name>
<reference evidence="3" key="3">
    <citation type="submission" date="2015-06" db="UniProtKB">
        <authorList>
            <consortium name="EnsemblMetazoa"/>
        </authorList>
    </citation>
    <scope>IDENTIFICATION</scope>
</reference>
<dbReference type="RefSeq" id="XP_009008950.1">
    <property type="nucleotide sequence ID" value="XM_009010702.1"/>
</dbReference>
<evidence type="ECO:0000256" key="1">
    <source>
        <dbReference type="SAM" id="SignalP"/>
    </source>
</evidence>
<dbReference type="GeneID" id="20198001"/>
<evidence type="ECO:0000313" key="3">
    <source>
        <dbReference type="EnsemblMetazoa" id="HelroP158699"/>
    </source>
</evidence>
<protein>
    <recommendedName>
        <fullName evidence="5">Secreted protein</fullName>
    </recommendedName>
</protein>
<evidence type="ECO:0000313" key="2">
    <source>
        <dbReference type="EMBL" id="ESO12230.1"/>
    </source>
</evidence>
<proteinExistence type="predicted"/>
<accession>T1EN51</accession>
<dbReference type="EMBL" id="AMQM01000103">
    <property type="status" value="NOT_ANNOTATED_CDS"/>
    <property type="molecule type" value="Genomic_DNA"/>
</dbReference>
<keyword evidence="1" id="KW-0732">Signal</keyword>
<gene>
    <name evidence="3" type="primary">20198001</name>
    <name evidence="2" type="ORF">HELRODRAFT_158699</name>
</gene>
<reference evidence="2 4" key="2">
    <citation type="journal article" date="2013" name="Nature">
        <title>Insights into bilaterian evolution from three spiralian genomes.</title>
        <authorList>
            <person name="Simakov O."/>
            <person name="Marletaz F."/>
            <person name="Cho S.J."/>
            <person name="Edsinger-Gonzales E."/>
            <person name="Havlak P."/>
            <person name="Hellsten U."/>
            <person name="Kuo D.H."/>
            <person name="Larsson T."/>
            <person name="Lv J."/>
            <person name="Arendt D."/>
            <person name="Savage R."/>
            <person name="Osoegawa K."/>
            <person name="de Jong P."/>
            <person name="Grimwood J."/>
            <person name="Chapman J.A."/>
            <person name="Shapiro H."/>
            <person name="Aerts A."/>
            <person name="Otillar R.P."/>
            <person name="Terry A.Y."/>
            <person name="Boore J.L."/>
            <person name="Grigoriev I.V."/>
            <person name="Lindberg D.R."/>
            <person name="Seaver E.C."/>
            <person name="Weisblat D.A."/>
            <person name="Putnam N.H."/>
            <person name="Rokhsar D.S."/>
        </authorList>
    </citation>
    <scope>NUCLEOTIDE SEQUENCE</scope>
</reference>
<feature type="chain" id="PRO_5010979907" description="Secreted protein" evidence="1">
    <location>
        <begin position="24"/>
        <end position="150"/>
    </location>
</feature>
<reference evidence="4" key="1">
    <citation type="submission" date="2012-12" db="EMBL/GenBank/DDBJ databases">
        <authorList>
            <person name="Hellsten U."/>
            <person name="Grimwood J."/>
            <person name="Chapman J.A."/>
            <person name="Shapiro H."/>
            <person name="Aerts A."/>
            <person name="Otillar R.P."/>
            <person name="Terry A.Y."/>
            <person name="Boore J.L."/>
            <person name="Simakov O."/>
            <person name="Marletaz F."/>
            <person name="Cho S.-J."/>
            <person name="Edsinger-Gonzales E."/>
            <person name="Havlak P."/>
            <person name="Kuo D.-H."/>
            <person name="Larsson T."/>
            <person name="Lv J."/>
            <person name="Arendt D."/>
            <person name="Savage R."/>
            <person name="Osoegawa K."/>
            <person name="de Jong P."/>
            <person name="Lindberg D.R."/>
            <person name="Seaver E.C."/>
            <person name="Weisblat D.A."/>
            <person name="Putnam N.H."/>
            <person name="Grigoriev I.V."/>
            <person name="Rokhsar D.S."/>
        </authorList>
    </citation>
    <scope>NUCLEOTIDE SEQUENCE</scope>
</reference>
<organism evidence="3 4">
    <name type="scientific">Helobdella robusta</name>
    <name type="common">Californian leech</name>
    <dbReference type="NCBI Taxonomy" id="6412"/>
    <lineage>
        <taxon>Eukaryota</taxon>
        <taxon>Metazoa</taxon>
        <taxon>Spiralia</taxon>
        <taxon>Lophotrochozoa</taxon>
        <taxon>Annelida</taxon>
        <taxon>Clitellata</taxon>
        <taxon>Hirudinea</taxon>
        <taxon>Rhynchobdellida</taxon>
        <taxon>Glossiphoniidae</taxon>
        <taxon>Helobdella</taxon>
    </lineage>
</organism>
<dbReference type="InParanoid" id="T1EN51"/>
<keyword evidence="4" id="KW-1185">Reference proteome</keyword>
<dbReference type="HOGENOM" id="CLU_1742523_0_0_1"/>
<sequence>MAVCCRNGWRCLVVLLHLPCSSAKVFPLVLCNLHHACFHAYSRLLHRKSLLAIYKSKFLFKLETVSDSTTHVGKLFQIEITLLENEYFLVFVWNFEHVFYSDALWYVDPHQNTKLIRKTFTPNNIADQQNSKLLRRWHNYQNIPANLKCN</sequence>
<evidence type="ECO:0008006" key="5">
    <source>
        <dbReference type="Google" id="ProtNLM"/>
    </source>
</evidence>
<dbReference type="CTD" id="20198001"/>
<dbReference type="EnsemblMetazoa" id="HelroT158699">
    <property type="protein sequence ID" value="HelroP158699"/>
    <property type="gene ID" value="HelroG158699"/>
</dbReference>